<dbReference type="SUPFAM" id="SSF53448">
    <property type="entry name" value="Nucleotide-diphospho-sugar transferases"/>
    <property type="match status" value="1"/>
</dbReference>
<evidence type="ECO:0000259" key="2">
    <source>
        <dbReference type="Pfam" id="PF00535"/>
    </source>
</evidence>
<reference evidence="3" key="1">
    <citation type="journal article" date="2014" name="Int. J. Syst. Evol. Microbiol.">
        <title>Complete genome sequence of Corynebacterium casei LMG S-19264T (=DSM 44701T), isolated from a smear-ripened cheese.</title>
        <authorList>
            <consortium name="US DOE Joint Genome Institute (JGI-PGF)"/>
            <person name="Walter F."/>
            <person name="Albersmeier A."/>
            <person name="Kalinowski J."/>
            <person name="Ruckert C."/>
        </authorList>
    </citation>
    <scope>NUCLEOTIDE SEQUENCE</scope>
    <source>
        <strain evidence="3">CGMCC 1.16012</strain>
    </source>
</reference>
<dbReference type="Gene3D" id="3.90.550.10">
    <property type="entry name" value="Spore Coat Polysaccharide Biosynthesis Protein SpsA, Chain A"/>
    <property type="match status" value="1"/>
</dbReference>
<accession>A0A917AIN0</accession>
<dbReference type="Proteomes" id="UP000606730">
    <property type="component" value="Unassembled WGS sequence"/>
</dbReference>
<dbReference type="GO" id="GO:0016758">
    <property type="term" value="F:hexosyltransferase activity"/>
    <property type="evidence" value="ECO:0007669"/>
    <property type="project" value="UniProtKB-ARBA"/>
</dbReference>
<name>A0A917AIN0_9RHOB</name>
<dbReference type="PANTHER" id="PTHR22916">
    <property type="entry name" value="GLYCOSYLTRANSFERASE"/>
    <property type="match status" value="1"/>
</dbReference>
<keyword evidence="4" id="KW-1185">Reference proteome</keyword>
<dbReference type="Pfam" id="PF00535">
    <property type="entry name" value="Glycos_transf_2"/>
    <property type="match status" value="1"/>
</dbReference>
<dbReference type="InterPro" id="IPR029044">
    <property type="entry name" value="Nucleotide-diphossugar_trans"/>
</dbReference>
<dbReference type="InterPro" id="IPR001173">
    <property type="entry name" value="Glyco_trans_2-like"/>
</dbReference>
<proteinExistence type="predicted"/>
<keyword evidence="3" id="KW-0808">Transferase</keyword>
<evidence type="ECO:0000313" key="3">
    <source>
        <dbReference type="EMBL" id="GGE56139.1"/>
    </source>
</evidence>
<dbReference type="PANTHER" id="PTHR22916:SF3">
    <property type="entry name" value="UDP-GLCNAC:BETAGAL BETA-1,3-N-ACETYLGLUCOSAMINYLTRANSFERASE-LIKE PROTEIN 1"/>
    <property type="match status" value="1"/>
</dbReference>
<feature type="region of interest" description="Disordered" evidence="1">
    <location>
        <begin position="284"/>
        <end position="307"/>
    </location>
</feature>
<protein>
    <submittedName>
        <fullName evidence="3">Glycosyl transferase</fullName>
    </submittedName>
</protein>
<sequence>MPQSGDMTHDSKSHVTILMCTRNGARFLPSQLNSFLAQSHEDWSLWVSDDGSDDATLKILREFRAAHPSRIVRLFRGPRQGIGANYLSLICRSDIPKGIVALSDQDDVWLPAKLKRGVQMLARHGHGRPTLYASGYRPVDPNLMPIKITQRPVGPLGFRAALQRNRLCGATMMLPPQTVDLARRAGPRAVPFHDWWLNLLVTGVGGDILYDTHPTLLYRQHENNALGLNHGFRAFGQRVGMVLRGEHRSWHQINQRALEEIWYELDSPCFQHLKQVMRGAQGFASNPRRTQHKTPLADQVSSLTTVS</sequence>
<dbReference type="AlphaFoldDB" id="A0A917AIN0"/>
<evidence type="ECO:0000256" key="1">
    <source>
        <dbReference type="SAM" id="MobiDB-lite"/>
    </source>
</evidence>
<comment type="caution">
    <text evidence="3">The sequence shown here is derived from an EMBL/GenBank/DDBJ whole genome shotgun (WGS) entry which is preliminary data.</text>
</comment>
<organism evidence="3 4">
    <name type="scientific">Actibacterium pelagium</name>
    <dbReference type="NCBI Taxonomy" id="2029103"/>
    <lineage>
        <taxon>Bacteria</taxon>
        <taxon>Pseudomonadati</taxon>
        <taxon>Pseudomonadota</taxon>
        <taxon>Alphaproteobacteria</taxon>
        <taxon>Rhodobacterales</taxon>
        <taxon>Roseobacteraceae</taxon>
        <taxon>Actibacterium</taxon>
    </lineage>
</organism>
<feature type="domain" description="Glycosyltransferase 2-like" evidence="2">
    <location>
        <begin position="16"/>
        <end position="126"/>
    </location>
</feature>
<dbReference type="EMBL" id="BMKN01000002">
    <property type="protein sequence ID" value="GGE56139.1"/>
    <property type="molecule type" value="Genomic_DNA"/>
</dbReference>
<reference evidence="3" key="2">
    <citation type="submission" date="2020-09" db="EMBL/GenBank/DDBJ databases">
        <authorList>
            <person name="Sun Q."/>
            <person name="Zhou Y."/>
        </authorList>
    </citation>
    <scope>NUCLEOTIDE SEQUENCE</scope>
    <source>
        <strain evidence="3">CGMCC 1.16012</strain>
    </source>
</reference>
<gene>
    <name evidence="3" type="primary">rfbG</name>
    <name evidence="3" type="ORF">GCM10011517_24710</name>
</gene>
<evidence type="ECO:0000313" key="4">
    <source>
        <dbReference type="Proteomes" id="UP000606730"/>
    </source>
</evidence>